<gene>
    <name evidence="1" type="ORF">XVE_2449</name>
</gene>
<accession>F0BE23</accession>
<name>F0BE23_9XANT</name>
<evidence type="ECO:0000313" key="1">
    <source>
        <dbReference type="EMBL" id="EGD09235.1"/>
    </source>
</evidence>
<evidence type="ECO:0000313" key="2">
    <source>
        <dbReference type="Proteomes" id="UP000003299"/>
    </source>
</evidence>
<organism evidence="1 2">
    <name type="scientific">Xanthomonas vesicatoria ATCC 35937</name>
    <dbReference type="NCBI Taxonomy" id="925775"/>
    <lineage>
        <taxon>Bacteria</taxon>
        <taxon>Pseudomonadati</taxon>
        <taxon>Pseudomonadota</taxon>
        <taxon>Gammaproteobacteria</taxon>
        <taxon>Lysobacterales</taxon>
        <taxon>Lysobacteraceae</taxon>
        <taxon>Xanthomonas</taxon>
    </lineage>
</organism>
<reference evidence="1 2" key="1">
    <citation type="journal article" date="2011" name="BMC Genomics">
        <title>Comparative genomics reveals diversity among xanthomonads infecting tomato and pepper.</title>
        <authorList>
            <person name="Potnis N."/>
            <person name="Krasileva K."/>
            <person name="Chow V."/>
            <person name="Almeida N.F."/>
            <person name="Patil P.B."/>
            <person name="Ryan R.P."/>
            <person name="Sharlach M."/>
            <person name="Behlau F."/>
            <person name="Dow J.M."/>
            <person name="Momol M.T."/>
            <person name="White F.F."/>
            <person name="Preston J.F."/>
            <person name="Vinatzer B.A."/>
            <person name="Koebnik R."/>
            <person name="Setubal J.C."/>
            <person name="Norman D.J."/>
            <person name="Staskawicz B.J."/>
            <person name="Jones J.B."/>
        </authorList>
    </citation>
    <scope>NUCLEOTIDE SEQUENCE [LARGE SCALE GENOMIC DNA]</scope>
    <source>
        <strain evidence="1 2">ATCC 35937</strain>
    </source>
</reference>
<sequence length="95" mass="10440">MGATTVGGAAVFIRPMLDLRMDRRIACAGKVSDITIRIRPDFRMVGDRYGALRWKAAQCRRLATNMVDPKLVSIAAMCDANDIDCRLAAARKMAP</sequence>
<protein>
    <submittedName>
        <fullName evidence="1">Uncharacterized protein</fullName>
    </submittedName>
</protein>
<dbReference type="AlphaFoldDB" id="F0BE23"/>
<dbReference type="Proteomes" id="UP000003299">
    <property type="component" value="Unassembled WGS sequence"/>
</dbReference>
<comment type="caution">
    <text evidence="1">The sequence shown here is derived from an EMBL/GenBank/DDBJ whole genome shotgun (WGS) entry which is preliminary data.</text>
</comment>
<dbReference type="EMBL" id="AEQV01000079">
    <property type="protein sequence ID" value="EGD09235.1"/>
    <property type="molecule type" value="Genomic_DNA"/>
</dbReference>
<proteinExistence type="predicted"/>